<comment type="similarity">
    <text evidence="9">Belongs to the peptidase M24B family. Eukaryotic-type prolidase subfamily.</text>
</comment>
<evidence type="ECO:0000256" key="12">
    <source>
        <dbReference type="ARBA" id="ARBA00044252"/>
    </source>
</evidence>
<keyword evidence="8" id="KW-0464">Manganese</keyword>
<dbReference type="InterPro" id="IPR036005">
    <property type="entry name" value="Creatinase/aminopeptidase-like"/>
</dbReference>
<evidence type="ECO:0000256" key="11">
    <source>
        <dbReference type="ARBA" id="ARBA00044141"/>
    </source>
</evidence>
<feature type="domain" description="Aminopeptidase P N-terminal" evidence="17">
    <location>
        <begin position="101"/>
        <end position="258"/>
    </location>
</feature>
<name>B8LDI3_THAPS</name>
<dbReference type="GeneID" id="7444357"/>
<dbReference type="STRING" id="35128.B8LDI3"/>
<dbReference type="AlphaFoldDB" id="B8LDI3"/>
<dbReference type="GO" id="GO:0008233">
    <property type="term" value="F:peptidase activity"/>
    <property type="evidence" value="ECO:0000318"/>
    <property type="project" value="GO_Central"/>
</dbReference>
<dbReference type="InterPro" id="IPR000994">
    <property type="entry name" value="Pept_M24"/>
</dbReference>
<reference evidence="18 19" key="1">
    <citation type="journal article" date="2004" name="Science">
        <title>The genome of the diatom Thalassiosira pseudonana: ecology, evolution, and metabolism.</title>
        <authorList>
            <person name="Armbrust E.V."/>
            <person name="Berges J.A."/>
            <person name="Bowler C."/>
            <person name="Green B.R."/>
            <person name="Martinez D."/>
            <person name="Putnam N.H."/>
            <person name="Zhou S."/>
            <person name="Allen A.E."/>
            <person name="Apt K.E."/>
            <person name="Bechner M."/>
            <person name="Brzezinski M.A."/>
            <person name="Chaal B.K."/>
            <person name="Chiovitti A."/>
            <person name="Davis A.K."/>
            <person name="Demarest M.S."/>
            <person name="Detter J.C."/>
            <person name="Glavina T."/>
            <person name="Goodstein D."/>
            <person name="Hadi M.Z."/>
            <person name="Hellsten U."/>
            <person name="Hildebrand M."/>
            <person name="Jenkins B.D."/>
            <person name="Jurka J."/>
            <person name="Kapitonov V.V."/>
            <person name="Kroger N."/>
            <person name="Lau W.W."/>
            <person name="Lane T.W."/>
            <person name="Larimer F.W."/>
            <person name="Lippmeier J.C."/>
            <person name="Lucas S."/>
            <person name="Medina M."/>
            <person name="Montsant A."/>
            <person name="Obornik M."/>
            <person name="Parker M.S."/>
            <person name="Palenik B."/>
            <person name="Pazour G.J."/>
            <person name="Richardson P.M."/>
            <person name="Rynearson T.A."/>
            <person name="Saito M.A."/>
            <person name="Schwartz D.C."/>
            <person name="Thamatrakoln K."/>
            <person name="Valentin K."/>
            <person name="Vardi A."/>
            <person name="Wilkerson F.P."/>
            <person name="Rokhsar D.S."/>
        </authorList>
    </citation>
    <scope>NUCLEOTIDE SEQUENCE [LARGE SCALE GENOMIC DNA]</scope>
    <source>
        <strain evidence="18 19">CCMP1335</strain>
    </source>
</reference>
<dbReference type="EMBL" id="DS999420">
    <property type="protein sequence ID" value="EED86557.1"/>
    <property type="molecule type" value="Genomic_DNA"/>
</dbReference>
<dbReference type="GO" id="GO:0030145">
    <property type="term" value="F:manganese ion binding"/>
    <property type="evidence" value="ECO:0007669"/>
    <property type="project" value="InterPro"/>
</dbReference>
<evidence type="ECO:0000256" key="2">
    <source>
        <dbReference type="ARBA" id="ARBA00011738"/>
    </source>
</evidence>
<dbReference type="SUPFAM" id="SSF55920">
    <property type="entry name" value="Creatinase/aminopeptidase"/>
    <property type="match status" value="1"/>
</dbReference>
<evidence type="ECO:0000313" key="18">
    <source>
        <dbReference type="EMBL" id="EED86557.1"/>
    </source>
</evidence>
<evidence type="ECO:0000256" key="3">
    <source>
        <dbReference type="ARBA" id="ARBA00022670"/>
    </source>
</evidence>
<evidence type="ECO:0000256" key="7">
    <source>
        <dbReference type="ARBA" id="ARBA00023049"/>
    </source>
</evidence>
<dbReference type="PANTHER" id="PTHR48480:SF2">
    <property type="entry name" value="PEPTIDASE D"/>
    <property type="match status" value="1"/>
</dbReference>
<evidence type="ECO:0000256" key="13">
    <source>
        <dbReference type="ARBA" id="ARBA00044284"/>
    </source>
</evidence>
<evidence type="ECO:0000256" key="14">
    <source>
        <dbReference type="ARBA" id="ARBA00044351"/>
    </source>
</evidence>
<proteinExistence type="inferred from homology"/>
<reference evidence="18 19" key="2">
    <citation type="journal article" date="2008" name="Nature">
        <title>The Phaeodactylum genome reveals the evolutionary history of diatom genomes.</title>
        <authorList>
            <person name="Bowler C."/>
            <person name="Allen A.E."/>
            <person name="Badger J.H."/>
            <person name="Grimwood J."/>
            <person name="Jabbari K."/>
            <person name="Kuo A."/>
            <person name="Maheswari U."/>
            <person name="Martens C."/>
            <person name="Maumus F."/>
            <person name="Otillar R.P."/>
            <person name="Rayko E."/>
            <person name="Salamov A."/>
            <person name="Vandepoele K."/>
            <person name="Beszteri B."/>
            <person name="Gruber A."/>
            <person name="Heijde M."/>
            <person name="Katinka M."/>
            <person name="Mock T."/>
            <person name="Valentin K."/>
            <person name="Verret F."/>
            <person name="Berges J.A."/>
            <person name="Brownlee C."/>
            <person name="Cadoret J.P."/>
            <person name="Chiovitti A."/>
            <person name="Choi C.J."/>
            <person name="Coesel S."/>
            <person name="De Martino A."/>
            <person name="Detter J.C."/>
            <person name="Durkin C."/>
            <person name="Falciatore A."/>
            <person name="Fournet J."/>
            <person name="Haruta M."/>
            <person name="Huysman M.J."/>
            <person name="Jenkins B.D."/>
            <person name="Jiroutova K."/>
            <person name="Jorgensen R.E."/>
            <person name="Joubert Y."/>
            <person name="Kaplan A."/>
            <person name="Kroger N."/>
            <person name="Kroth P.G."/>
            <person name="La Roche J."/>
            <person name="Lindquist E."/>
            <person name="Lommer M."/>
            <person name="Martin-Jezequel V."/>
            <person name="Lopez P.J."/>
            <person name="Lucas S."/>
            <person name="Mangogna M."/>
            <person name="McGinnis K."/>
            <person name="Medlin L.K."/>
            <person name="Montsant A."/>
            <person name="Oudot-Le Secq M.P."/>
            <person name="Napoli C."/>
            <person name="Obornik M."/>
            <person name="Parker M.S."/>
            <person name="Petit J.L."/>
            <person name="Porcel B.M."/>
            <person name="Poulsen N."/>
            <person name="Robison M."/>
            <person name="Rychlewski L."/>
            <person name="Rynearson T.A."/>
            <person name="Schmutz J."/>
            <person name="Shapiro H."/>
            <person name="Siaut M."/>
            <person name="Stanley M."/>
            <person name="Sussman M.R."/>
            <person name="Taylor A.R."/>
            <person name="Vardi A."/>
            <person name="von Dassow P."/>
            <person name="Vyverman W."/>
            <person name="Willis A."/>
            <person name="Wyrwicz L.S."/>
            <person name="Rokhsar D.S."/>
            <person name="Weissenbach J."/>
            <person name="Armbrust E.V."/>
            <person name="Green B.R."/>
            <person name="Van de Peer Y."/>
            <person name="Grigoriev I.V."/>
        </authorList>
    </citation>
    <scope>NUCLEOTIDE SEQUENCE [LARGE SCALE GENOMIC DNA]</scope>
    <source>
        <strain evidence="18 19">CCMP1335</strain>
    </source>
</reference>
<dbReference type="GO" id="GO:0102009">
    <property type="term" value="F:proline dipeptidase activity"/>
    <property type="evidence" value="ECO:0007669"/>
    <property type="project" value="UniProtKB-EC"/>
</dbReference>
<dbReference type="Gene3D" id="3.90.230.10">
    <property type="entry name" value="Creatinase/methionine aminopeptidase superfamily"/>
    <property type="match status" value="1"/>
</dbReference>
<dbReference type="HOGENOM" id="CLU_017266_1_2_1"/>
<dbReference type="Pfam" id="PF05195">
    <property type="entry name" value="AMP_N"/>
    <property type="match status" value="1"/>
</dbReference>
<accession>B8LDI3</accession>
<comment type="catalytic activity">
    <reaction evidence="15">
        <text>Xaa-L-Pro dipeptide + H2O = an L-alpha-amino acid + L-proline</text>
        <dbReference type="Rhea" id="RHEA:76407"/>
        <dbReference type="ChEBI" id="CHEBI:15377"/>
        <dbReference type="ChEBI" id="CHEBI:59869"/>
        <dbReference type="ChEBI" id="CHEBI:60039"/>
        <dbReference type="ChEBI" id="CHEBI:195196"/>
        <dbReference type="EC" id="3.4.13.9"/>
    </reaction>
</comment>
<dbReference type="InParanoid" id="B8LDI3"/>
<evidence type="ECO:0000256" key="6">
    <source>
        <dbReference type="ARBA" id="ARBA00022997"/>
    </source>
</evidence>
<dbReference type="PANTHER" id="PTHR48480">
    <property type="match status" value="1"/>
</dbReference>
<dbReference type="InterPro" id="IPR029149">
    <property type="entry name" value="Creatin/AminoP/Spt16_N"/>
</dbReference>
<keyword evidence="3" id="KW-0645">Protease</keyword>
<dbReference type="GO" id="GO:0006508">
    <property type="term" value="P:proteolysis"/>
    <property type="evidence" value="ECO:0000318"/>
    <property type="project" value="GO_Central"/>
</dbReference>
<gene>
    <name evidence="18" type="ORF">THAPSDRAFT_264610</name>
</gene>
<keyword evidence="4" id="KW-0479">Metal-binding</keyword>
<dbReference type="RefSeq" id="XP_002297089.1">
    <property type="nucleotide sequence ID" value="XM_002297053.1"/>
</dbReference>
<dbReference type="KEGG" id="tps:THAPSDRAFT_264610"/>
<evidence type="ECO:0000313" key="19">
    <source>
        <dbReference type="Proteomes" id="UP000001449"/>
    </source>
</evidence>
<evidence type="ECO:0000259" key="17">
    <source>
        <dbReference type="SMART" id="SM01011"/>
    </source>
</evidence>
<dbReference type="eggNOG" id="KOG2737">
    <property type="taxonomic scope" value="Eukaryota"/>
</dbReference>
<dbReference type="Pfam" id="PF00557">
    <property type="entry name" value="Peptidase_M24"/>
    <property type="match status" value="1"/>
</dbReference>
<evidence type="ECO:0000256" key="15">
    <source>
        <dbReference type="ARBA" id="ARBA00048994"/>
    </source>
</evidence>
<evidence type="ECO:0000256" key="10">
    <source>
        <dbReference type="ARBA" id="ARBA00044051"/>
    </source>
</evidence>
<dbReference type="EC" id="3.4.13.9" evidence="10"/>
<dbReference type="MEROPS" id="M24.007"/>
<feature type="signal peptide" evidence="16">
    <location>
        <begin position="1"/>
        <end position="20"/>
    </location>
</feature>
<comment type="subunit">
    <text evidence="2">Homodimer.</text>
</comment>
<keyword evidence="19" id="KW-1185">Reference proteome</keyword>
<dbReference type="Proteomes" id="UP000001449">
    <property type="component" value="Unassembled WGS sequence"/>
</dbReference>
<dbReference type="GO" id="GO:0070006">
    <property type="term" value="F:metalloaminopeptidase activity"/>
    <property type="evidence" value="ECO:0007669"/>
    <property type="project" value="InterPro"/>
</dbReference>
<comment type="cofactor">
    <cofactor evidence="1">
        <name>Mn(2+)</name>
        <dbReference type="ChEBI" id="CHEBI:29035"/>
    </cofactor>
</comment>
<keyword evidence="5 18" id="KW-0378">Hydrolase</keyword>
<dbReference type="SMART" id="SM01011">
    <property type="entry name" value="AMP_N"/>
    <property type="match status" value="1"/>
</dbReference>
<evidence type="ECO:0000256" key="4">
    <source>
        <dbReference type="ARBA" id="ARBA00022723"/>
    </source>
</evidence>
<sequence length="619" mass="69132">MFGVIVIQLIFILQLAPSSSFQSPGNIVPPKELHFCTSNRIRSNHNTHHRRHIISASKSTTGTYNYDAMPSPLSERRATAEELCSTCTGPIYSQGLNTFQVPMALHAINRAKAVQSMTDAIQAKGKGASSTRGLILMEGGKQTTRYDTDHEPVFRQESYFHYLFGASQYADCYGVISLPEGEATLFVPTWGLETATVCGSSPEFERVRNELGLERVLDVGSLKSFVEEEMKRMEEECVGGSDNAPRLYVLMGLNADSGNYAIPAHYEGIEKFDYARDDEALFKCIEACRVIKSQAEITLMRYTNWISSMAHVEVMRSCKPGMMEYQLESLFQHHTYTHGGCRHMSYTCICACGPNANILHYGHAGRPNNRLLTSTDMSLLDMGAEYHCYASDITCSYPVKGSFSQDQLSIYLKPGVSWLDMHRVAEREILKGLIGCGVLTTGSESQSEEDIDNVIEEMLEADMGAVFMPHGLGHLIGLDTHDVGGYAEGTPPRSTRPGLKKCRTARIMEERMVITNEPGCYFIDPLLDMALRNDKQKKYFNVERLNDFRGFGGIRLEDNVWITADGCENLTMCPRSPQEVLDVMNGMPWPPEKDTLPGMKRKFVTCNGGKMEMLDLEKS</sequence>
<evidence type="ECO:0000256" key="1">
    <source>
        <dbReference type="ARBA" id="ARBA00001936"/>
    </source>
</evidence>
<dbReference type="CDD" id="cd01087">
    <property type="entry name" value="Prolidase"/>
    <property type="match status" value="1"/>
</dbReference>
<dbReference type="PaxDb" id="35128-Thaps264610"/>
<keyword evidence="7" id="KW-0482">Metalloprotease</keyword>
<dbReference type="SUPFAM" id="SSF53092">
    <property type="entry name" value="Creatinase/prolidase N-terminal domain"/>
    <property type="match status" value="1"/>
</dbReference>
<dbReference type="InterPro" id="IPR052433">
    <property type="entry name" value="X-Pro_dipept-like"/>
</dbReference>
<evidence type="ECO:0000256" key="8">
    <source>
        <dbReference type="ARBA" id="ARBA00023211"/>
    </source>
</evidence>
<evidence type="ECO:0000256" key="9">
    <source>
        <dbReference type="ARBA" id="ARBA00043990"/>
    </source>
</evidence>
<dbReference type="Gene3D" id="3.40.350.10">
    <property type="entry name" value="Creatinase/prolidase N-terminal domain"/>
    <property type="match status" value="1"/>
</dbReference>
<keyword evidence="16" id="KW-0732">Signal</keyword>
<evidence type="ECO:0000256" key="16">
    <source>
        <dbReference type="SAM" id="SignalP"/>
    </source>
</evidence>
<feature type="chain" id="PRO_5002874013" description="Xaa-Pro dipeptidase" evidence="16">
    <location>
        <begin position="21"/>
        <end position="619"/>
    </location>
</feature>
<dbReference type="InterPro" id="IPR007865">
    <property type="entry name" value="Aminopep_P_N"/>
</dbReference>
<feature type="non-terminal residue" evidence="18">
    <location>
        <position position="619"/>
    </location>
</feature>
<evidence type="ECO:0000256" key="5">
    <source>
        <dbReference type="ARBA" id="ARBA00022801"/>
    </source>
</evidence>
<keyword evidence="6 18" id="KW-0224">Dipeptidase</keyword>
<organism evidence="18 19">
    <name type="scientific">Thalassiosira pseudonana</name>
    <name type="common">Marine diatom</name>
    <name type="synonym">Cyclotella nana</name>
    <dbReference type="NCBI Taxonomy" id="35128"/>
    <lineage>
        <taxon>Eukaryota</taxon>
        <taxon>Sar</taxon>
        <taxon>Stramenopiles</taxon>
        <taxon>Ochrophyta</taxon>
        <taxon>Bacillariophyta</taxon>
        <taxon>Coscinodiscophyceae</taxon>
        <taxon>Thalassiosirophycidae</taxon>
        <taxon>Thalassiosirales</taxon>
        <taxon>Thalassiosiraceae</taxon>
        <taxon>Thalassiosira</taxon>
    </lineage>
</organism>
<protein>
    <recommendedName>
        <fullName evidence="11">Xaa-Pro dipeptidase</fullName>
        <ecNumber evidence="10">3.4.13.9</ecNumber>
    </recommendedName>
    <alternativeName>
        <fullName evidence="14">Imidodipeptidase</fullName>
    </alternativeName>
    <alternativeName>
        <fullName evidence="12">Peptidase D</fullName>
    </alternativeName>
    <alternativeName>
        <fullName evidence="13">Proline dipeptidase</fullName>
    </alternativeName>
</protein>
<dbReference type="OMA" id="DAHALFF"/>